<keyword evidence="1" id="KW-0472">Membrane</keyword>
<keyword evidence="1" id="KW-0812">Transmembrane</keyword>
<evidence type="ECO:0000256" key="2">
    <source>
        <dbReference type="SAM" id="SignalP"/>
    </source>
</evidence>
<evidence type="ECO:0008006" key="5">
    <source>
        <dbReference type="Google" id="ProtNLM"/>
    </source>
</evidence>
<keyword evidence="4" id="KW-1185">Reference proteome</keyword>
<dbReference type="EMBL" id="JANJYI010000007">
    <property type="protein sequence ID" value="KAK2643086.1"/>
    <property type="molecule type" value="Genomic_DNA"/>
</dbReference>
<protein>
    <recommendedName>
        <fullName evidence="5">Transmembrane protein</fullName>
    </recommendedName>
</protein>
<dbReference type="AlphaFoldDB" id="A0AAD9TW69"/>
<feature type="signal peptide" evidence="2">
    <location>
        <begin position="1"/>
        <end position="23"/>
    </location>
</feature>
<accession>A0AAD9TW69</accession>
<feature type="transmembrane region" description="Helical" evidence="1">
    <location>
        <begin position="67"/>
        <end position="86"/>
    </location>
</feature>
<name>A0AAD9TW69_9ROSI</name>
<sequence>MLENPIWGLLLLSVHVLKVGVFSFGSVSEFAAFFMGDFNVSCVCGRRKLMNCMEINDESIRSSFNNCFFFFFCMHLFALLLLRVVYAPSVDLCEKVDDIDKENENEISCRSYLLGLCVWMWTRS</sequence>
<feature type="chain" id="PRO_5041997759" description="Transmembrane protein" evidence="2">
    <location>
        <begin position="24"/>
        <end position="124"/>
    </location>
</feature>
<keyword evidence="2" id="KW-0732">Signal</keyword>
<evidence type="ECO:0000256" key="1">
    <source>
        <dbReference type="SAM" id="Phobius"/>
    </source>
</evidence>
<gene>
    <name evidence="3" type="ORF">Ddye_024849</name>
</gene>
<dbReference type="Proteomes" id="UP001280121">
    <property type="component" value="Unassembled WGS sequence"/>
</dbReference>
<proteinExistence type="predicted"/>
<keyword evidence="1" id="KW-1133">Transmembrane helix</keyword>
<evidence type="ECO:0000313" key="4">
    <source>
        <dbReference type="Proteomes" id="UP001280121"/>
    </source>
</evidence>
<evidence type="ECO:0000313" key="3">
    <source>
        <dbReference type="EMBL" id="KAK2643086.1"/>
    </source>
</evidence>
<reference evidence="3" key="1">
    <citation type="journal article" date="2023" name="Plant J.">
        <title>Genome sequences and population genomics provide insights into the demographic history, inbreeding, and mutation load of two 'living fossil' tree species of Dipteronia.</title>
        <authorList>
            <person name="Feng Y."/>
            <person name="Comes H.P."/>
            <person name="Chen J."/>
            <person name="Zhu S."/>
            <person name="Lu R."/>
            <person name="Zhang X."/>
            <person name="Li P."/>
            <person name="Qiu J."/>
            <person name="Olsen K.M."/>
            <person name="Qiu Y."/>
        </authorList>
    </citation>
    <scope>NUCLEOTIDE SEQUENCE</scope>
    <source>
        <strain evidence="3">KIB01</strain>
    </source>
</reference>
<organism evidence="3 4">
    <name type="scientific">Dipteronia dyeriana</name>
    <dbReference type="NCBI Taxonomy" id="168575"/>
    <lineage>
        <taxon>Eukaryota</taxon>
        <taxon>Viridiplantae</taxon>
        <taxon>Streptophyta</taxon>
        <taxon>Embryophyta</taxon>
        <taxon>Tracheophyta</taxon>
        <taxon>Spermatophyta</taxon>
        <taxon>Magnoliopsida</taxon>
        <taxon>eudicotyledons</taxon>
        <taxon>Gunneridae</taxon>
        <taxon>Pentapetalae</taxon>
        <taxon>rosids</taxon>
        <taxon>malvids</taxon>
        <taxon>Sapindales</taxon>
        <taxon>Sapindaceae</taxon>
        <taxon>Hippocastanoideae</taxon>
        <taxon>Acereae</taxon>
        <taxon>Dipteronia</taxon>
    </lineage>
</organism>
<comment type="caution">
    <text evidence="3">The sequence shown here is derived from an EMBL/GenBank/DDBJ whole genome shotgun (WGS) entry which is preliminary data.</text>
</comment>